<evidence type="ECO:0000256" key="1">
    <source>
        <dbReference type="ARBA" id="ARBA00022723"/>
    </source>
</evidence>
<dbReference type="InterPro" id="IPR050129">
    <property type="entry name" value="Zn_alcohol_dh"/>
</dbReference>
<dbReference type="Pfam" id="PF08240">
    <property type="entry name" value="ADH_N"/>
    <property type="match status" value="1"/>
</dbReference>
<evidence type="ECO:0000256" key="2">
    <source>
        <dbReference type="ARBA" id="ARBA00022833"/>
    </source>
</evidence>
<evidence type="ECO:0000259" key="4">
    <source>
        <dbReference type="Pfam" id="PF08240"/>
    </source>
</evidence>
<keyword evidence="1" id="KW-0479">Metal-binding</keyword>
<dbReference type="Gene3D" id="3.90.180.10">
    <property type="entry name" value="Medium-chain alcohol dehydrogenases, catalytic domain"/>
    <property type="match status" value="1"/>
</dbReference>
<dbReference type="GO" id="GO:0008270">
    <property type="term" value="F:zinc ion binding"/>
    <property type="evidence" value="ECO:0007669"/>
    <property type="project" value="InterPro"/>
</dbReference>
<keyword evidence="3" id="KW-0560">Oxidoreductase</keyword>
<dbReference type="PANTHER" id="PTHR43401:SF2">
    <property type="entry name" value="L-THREONINE 3-DEHYDROGENASE"/>
    <property type="match status" value="1"/>
</dbReference>
<proteinExistence type="predicted"/>
<dbReference type="PANTHER" id="PTHR43401">
    <property type="entry name" value="L-THREONINE 3-DEHYDROGENASE"/>
    <property type="match status" value="1"/>
</dbReference>
<dbReference type="OrthoDB" id="9771084at2"/>
<keyword evidence="2" id="KW-0862">Zinc</keyword>
<dbReference type="Proteomes" id="UP000005045">
    <property type="component" value="Unassembled WGS sequence"/>
</dbReference>
<evidence type="ECO:0000313" key="6">
    <source>
        <dbReference type="Proteomes" id="UP000005045"/>
    </source>
</evidence>
<dbReference type="InterPro" id="IPR011032">
    <property type="entry name" value="GroES-like_sf"/>
</dbReference>
<dbReference type="SUPFAM" id="SSF50129">
    <property type="entry name" value="GroES-like"/>
    <property type="match status" value="1"/>
</dbReference>
<feature type="domain" description="Alcohol dehydrogenase-like N-terminal" evidence="4">
    <location>
        <begin position="25"/>
        <end position="83"/>
    </location>
</feature>
<evidence type="ECO:0000313" key="5">
    <source>
        <dbReference type="EMBL" id="EDT09162.1"/>
    </source>
</evidence>
<dbReference type="PROSITE" id="PS00059">
    <property type="entry name" value="ADH_ZINC"/>
    <property type="match status" value="1"/>
</dbReference>
<dbReference type="InterPro" id="IPR002328">
    <property type="entry name" value="ADH_Zn_CS"/>
</dbReference>
<keyword evidence="6" id="KW-1185">Reference proteome</keyword>
<organism evidence="5 6">
    <name type="scientific">Paraburkholderia graminis (strain ATCC 700544 / DSM 17151 / LMG 18924 / NCIMB 13744 / C4D1M)</name>
    <dbReference type="NCBI Taxonomy" id="396598"/>
    <lineage>
        <taxon>Bacteria</taxon>
        <taxon>Pseudomonadati</taxon>
        <taxon>Pseudomonadota</taxon>
        <taxon>Betaproteobacteria</taxon>
        <taxon>Burkholderiales</taxon>
        <taxon>Burkholderiaceae</taxon>
        <taxon>Paraburkholderia</taxon>
    </lineage>
</organism>
<dbReference type="GO" id="GO:0016491">
    <property type="term" value="F:oxidoreductase activity"/>
    <property type="evidence" value="ECO:0007669"/>
    <property type="project" value="UniProtKB-KW"/>
</dbReference>
<comment type="caution">
    <text evidence="5">The sequence shown here is derived from an EMBL/GenBank/DDBJ whole genome shotgun (WGS) entry which is preliminary data.</text>
</comment>
<dbReference type="InterPro" id="IPR013154">
    <property type="entry name" value="ADH-like_N"/>
</dbReference>
<gene>
    <name evidence="5" type="ORF">BgramDRAFT_4214</name>
</gene>
<dbReference type="AlphaFoldDB" id="B1G4C3"/>
<accession>B1G4C3</accession>
<sequence length="98" mass="10462">MRAMVFDGNSPLLRAEDVPDPTPGIGQILIDVHACGVCRTDLHVVDRELDRPRRPVIPGHEIVGTVTEVGAGVTGFAVGDRAGDFCVEGCQLRARRSA</sequence>
<dbReference type="EMBL" id="ABLD01000013">
    <property type="protein sequence ID" value="EDT09162.1"/>
    <property type="molecule type" value="Genomic_DNA"/>
</dbReference>
<protein>
    <submittedName>
        <fullName evidence="5">Alcohol dehydrogenase GroES domain protein</fullName>
    </submittedName>
</protein>
<name>B1G4C3_PARG4</name>
<evidence type="ECO:0000256" key="3">
    <source>
        <dbReference type="ARBA" id="ARBA00023002"/>
    </source>
</evidence>
<reference evidence="5 6" key="1">
    <citation type="submission" date="2008-03" db="EMBL/GenBank/DDBJ databases">
        <title>Sequencing of the draft genome and assembly of Burkholderia graminis C4D1M.</title>
        <authorList>
            <consortium name="US DOE Joint Genome Institute (JGI-PGF)"/>
            <person name="Copeland A."/>
            <person name="Lucas S."/>
            <person name="Lapidus A."/>
            <person name="Glavina del Rio T."/>
            <person name="Dalin E."/>
            <person name="Tice H."/>
            <person name="Bruce D."/>
            <person name="Goodwin L."/>
            <person name="Pitluck S."/>
            <person name="Larimer F."/>
            <person name="Land M.L."/>
            <person name="Hauser L."/>
            <person name="Tiedje J."/>
            <person name="Richardson P."/>
        </authorList>
    </citation>
    <scope>NUCLEOTIDE SEQUENCE [LARGE SCALE GENOMIC DNA]</scope>
    <source>
        <strain evidence="6">ATCC 700544 / DSM 17151 / LMG 18924 / NCIMB 13744 / C4D1M</strain>
    </source>
</reference>